<evidence type="ECO:0000256" key="1">
    <source>
        <dbReference type="ARBA" id="ARBA00006068"/>
    </source>
</evidence>
<sequence>MNKNKLKKILLIAITVIGVGIVATGSYAWQVFTSAITNIQEEIEYKKTEKRMEEINLAEGDPITVLLMGIDEPEDEEDIYQRSDTLILLTLNPHEQTTHMVSIPRDTYTEIIGQGTKEKINHAYAYGGTEMTIRTLETFLDVPVDYFVKINMDGFKDIVDAVDGIEVNNDFAFTYGGVEFKEGYNQLNGKEALLYARMRQDDPRGDFGRQERQRQVIEGVVDKGTTLKGITSSVSNFKEVIEAVEGNVRTNLDVQEMWKIQSNYRGAFNNVIEHEILGEETEINETYYFVPNEEKVQELSEELNGQLKEQYGKQQ</sequence>
<dbReference type="Pfam" id="PF03816">
    <property type="entry name" value="LytR_cpsA_psr"/>
    <property type="match status" value="1"/>
</dbReference>
<dbReference type="Proteomes" id="UP001595387">
    <property type="component" value="Unassembled WGS sequence"/>
</dbReference>
<evidence type="ECO:0000256" key="3">
    <source>
        <dbReference type="ARBA" id="ARBA00022968"/>
    </source>
</evidence>
<evidence type="ECO:0000259" key="5">
    <source>
        <dbReference type="Pfam" id="PF03816"/>
    </source>
</evidence>
<accession>A0ABV7A414</accession>
<keyword evidence="3" id="KW-0735">Signal-anchor</keyword>
<dbReference type="NCBIfam" id="TIGR00350">
    <property type="entry name" value="lytR_cpsA_psr"/>
    <property type="match status" value="1"/>
</dbReference>
<evidence type="ECO:0000313" key="7">
    <source>
        <dbReference type="Proteomes" id="UP001595387"/>
    </source>
</evidence>
<gene>
    <name evidence="6" type="ORF">ACFODW_05080</name>
</gene>
<dbReference type="RefSeq" id="WP_390303924.1">
    <property type="nucleotide sequence ID" value="NZ_JBHRRZ010000009.1"/>
</dbReference>
<dbReference type="Gene3D" id="3.40.630.190">
    <property type="entry name" value="LCP protein"/>
    <property type="match status" value="1"/>
</dbReference>
<evidence type="ECO:0000256" key="4">
    <source>
        <dbReference type="ARBA" id="ARBA00022989"/>
    </source>
</evidence>
<reference evidence="7" key="1">
    <citation type="journal article" date="2019" name="Int. J. Syst. Evol. Microbiol.">
        <title>The Global Catalogue of Microorganisms (GCM) 10K type strain sequencing project: providing services to taxonomists for standard genome sequencing and annotation.</title>
        <authorList>
            <consortium name="The Broad Institute Genomics Platform"/>
            <consortium name="The Broad Institute Genome Sequencing Center for Infectious Disease"/>
            <person name="Wu L."/>
            <person name="Ma J."/>
        </authorList>
    </citation>
    <scope>NUCLEOTIDE SEQUENCE [LARGE SCALE GENOMIC DNA]</scope>
    <source>
        <strain evidence="7">KCTC 13193</strain>
    </source>
</reference>
<comment type="caution">
    <text evidence="6">The sequence shown here is derived from an EMBL/GenBank/DDBJ whole genome shotgun (WGS) entry which is preliminary data.</text>
</comment>
<dbReference type="InterPro" id="IPR050922">
    <property type="entry name" value="LytR/CpsA/Psr_CW_biosynth"/>
</dbReference>
<name>A0ABV7A414_9BACI</name>
<dbReference type="InterPro" id="IPR004474">
    <property type="entry name" value="LytR_CpsA_psr"/>
</dbReference>
<keyword evidence="4" id="KW-1133">Transmembrane helix</keyword>
<feature type="domain" description="Cell envelope-related transcriptional attenuator" evidence="5">
    <location>
        <begin position="82"/>
        <end position="223"/>
    </location>
</feature>
<keyword evidence="2" id="KW-0812">Transmembrane</keyword>
<evidence type="ECO:0000256" key="2">
    <source>
        <dbReference type="ARBA" id="ARBA00022692"/>
    </source>
</evidence>
<protein>
    <submittedName>
        <fullName evidence="6">LCP family protein</fullName>
    </submittedName>
</protein>
<dbReference type="PANTHER" id="PTHR33392">
    <property type="entry name" value="POLYISOPRENYL-TEICHOIC ACID--PEPTIDOGLYCAN TEICHOIC ACID TRANSFERASE TAGU"/>
    <property type="match status" value="1"/>
</dbReference>
<keyword evidence="4" id="KW-0472">Membrane</keyword>
<dbReference type="EMBL" id="JBHRRZ010000009">
    <property type="protein sequence ID" value="MFC2947725.1"/>
    <property type="molecule type" value="Genomic_DNA"/>
</dbReference>
<proteinExistence type="inferred from homology"/>
<comment type="similarity">
    <text evidence="1">Belongs to the LytR/CpsA/Psr (LCP) family.</text>
</comment>
<keyword evidence="7" id="KW-1185">Reference proteome</keyword>
<organism evidence="6 7">
    <name type="scientific">Virgibacillus sediminis</name>
    <dbReference type="NCBI Taxonomy" id="202260"/>
    <lineage>
        <taxon>Bacteria</taxon>
        <taxon>Bacillati</taxon>
        <taxon>Bacillota</taxon>
        <taxon>Bacilli</taxon>
        <taxon>Bacillales</taxon>
        <taxon>Bacillaceae</taxon>
        <taxon>Virgibacillus</taxon>
    </lineage>
</organism>
<dbReference type="PANTHER" id="PTHR33392:SF6">
    <property type="entry name" value="POLYISOPRENYL-TEICHOIC ACID--PEPTIDOGLYCAN TEICHOIC ACID TRANSFERASE TAGU"/>
    <property type="match status" value="1"/>
</dbReference>
<evidence type="ECO:0000313" key="6">
    <source>
        <dbReference type="EMBL" id="MFC2947725.1"/>
    </source>
</evidence>